<accession>A0A2M3ZT04</accession>
<proteinExistence type="predicted"/>
<keyword evidence="2" id="KW-0732">Signal</keyword>
<feature type="signal peptide" evidence="2">
    <location>
        <begin position="1"/>
        <end position="18"/>
    </location>
</feature>
<dbReference type="EMBL" id="GGFM01010829">
    <property type="protein sequence ID" value="MBW31580.1"/>
    <property type="molecule type" value="Transcribed_RNA"/>
</dbReference>
<feature type="chain" id="PRO_5014960471" evidence="2">
    <location>
        <begin position="19"/>
        <end position="146"/>
    </location>
</feature>
<feature type="transmembrane region" description="Helical" evidence="1">
    <location>
        <begin position="42"/>
        <end position="68"/>
    </location>
</feature>
<protein>
    <submittedName>
        <fullName evidence="3">Putative secreted peptide</fullName>
    </submittedName>
</protein>
<sequence length="146" mass="15452">MVPVPVLVLVLVLELVVATVDVPSLTTDADECCSVAGPFASAGVVSVVGFSVALLLLLAAVAVARSLIAASINPSSRQLSVCVDFSSTSIFWPPEPYLRDISSSSRKPLFSVTSRLRTSCSWFSFSSSSWEARCMTAAISWIFAVC</sequence>
<keyword evidence="1" id="KW-0472">Membrane</keyword>
<name>A0A2M3ZT04_9DIPT</name>
<evidence type="ECO:0000256" key="1">
    <source>
        <dbReference type="SAM" id="Phobius"/>
    </source>
</evidence>
<keyword evidence="1" id="KW-1133">Transmembrane helix</keyword>
<dbReference type="AlphaFoldDB" id="A0A2M3ZT04"/>
<organism evidence="3">
    <name type="scientific">Anopheles braziliensis</name>
    <dbReference type="NCBI Taxonomy" id="58242"/>
    <lineage>
        <taxon>Eukaryota</taxon>
        <taxon>Metazoa</taxon>
        <taxon>Ecdysozoa</taxon>
        <taxon>Arthropoda</taxon>
        <taxon>Hexapoda</taxon>
        <taxon>Insecta</taxon>
        <taxon>Pterygota</taxon>
        <taxon>Neoptera</taxon>
        <taxon>Endopterygota</taxon>
        <taxon>Diptera</taxon>
        <taxon>Nematocera</taxon>
        <taxon>Culicoidea</taxon>
        <taxon>Culicidae</taxon>
        <taxon>Anophelinae</taxon>
        <taxon>Anopheles</taxon>
    </lineage>
</organism>
<evidence type="ECO:0000313" key="3">
    <source>
        <dbReference type="EMBL" id="MBW31580.1"/>
    </source>
</evidence>
<keyword evidence="1" id="KW-0812">Transmembrane</keyword>
<evidence type="ECO:0000256" key="2">
    <source>
        <dbReference type="SAM" id="SignalP"/>
    </source>
</evidence>
<reference evidence="3" key="1">
    <citation type="submission" date="2018-01" db="EMBL/GenBank/DDBJ databases">
        <title>An insight into the sialome of Amazonian anophelines.</title>
        <authorList>
            <person name="Ribeiro J.M."/>
            <person name="Scarpassa V."/>
            <person name="Calvo E."/>
        </authorList>
    </citation>
    <scope>NUCLEOTIDE SEQUENCE</scope>
    <source>
        <tissue evidence="3">Salivary glands</tissue>
    </source>
</reference>